<keyword evidence="3" id="KW-0804">Transcription</keyword>
<keyword evidence="2" id="KW-0238">DNA-binding</keyword>
<evidence type="ECO:0000256" key="4">
    <source>
        <dbReference type="ARBA" id="ARBA00023242"/>
    </source>
</evidence>
<dbReference type="Proteomes" id="UP001370490">
    <property type="component" value="Unassembled WGS sequence"/>
</dbReference>
<dbReference type="PANTHER" id="PTHR31719">
    <property type="entry name" value="NAC TRANSCRIPTION FACTOR 56"/>
    <property type="match status" value="1"/>
</dbReference>
<dbReference type="PROSITE" id="PS51005">
    <property type="entry name" value="NAC"/>
    <property type="match status" value="1"/>
</dbReference>
<reference evidence="6 7" key="1">
    <citation type="submission" date="2023-12" db="EMBL/GenBank/DDBJ databases">
        <title>A high-quality genome assembly for Dillenia turbinata (Dilleniales).</title>
        <authorList>
            <person name="Chanderbali A."/>
        </authorList>
    </citation>
    <scope>NUCLEOTIDE SEQUENCE [LARGE SCALE GENOMIC DNA]</scope>
    <source>
        <strain evidence="6">LSX21</strain>
        <tissue evidence="6">Leaf</tissue>
    </source>
</reference>
<evidence type="ECO:0000256" key="1">
    <source>
        <dbReference type="ARBA" id="ARBA00023015"/>
    </source>
</evidence>
<dbReference type="GO" id="GO:0003677">
    <property type="term" value="F:DNA binding"/>
    <property type="evidence" value="ECO:0007669"/>
    <property type="project" value="UniProtKB-KW"/>
</dbReference>
<dbReference type="Gene3D" id="2.170.150.80">
    <property type="entry name" value="NAC domain"/>
    <property type="match status" value="1"/>
</dbReference>
<accession>A0AAN8UVN5</accession>
<evidence type="ECO:0000259" key="5">
    <source>
        <dbReference type="PROSITE" id="PS51005"/>
    </source>
</evidence>
<sequence>MNFPVQALPLMDPSLEQFLFTLNVQAPEFDGFVMCWGFRISHGHKGKTRPQSTSFHLMMDGPDMSNGILPPGVRFYPTDHELIIHYLKEKISNPSPGVSIIADINLYRFNPWELPEKLHFGNMSCFSSAQEIENIQMEPVQTAQLDLVTGKPLELINLFSRPAVHNVLKALVFYKGRPPKGTKTDWVKREYRFLKDACHSQWLSWMIGCCVEFARRFICQTDWREP</sequence>
<keyword evidence="4" id="KW-0539">Nucleus</keyword>
<feature type="domain" description="NAC" evidence="5">
    <location>
        <begin position="69"/>
        <end position="224"/>
    </location>
</feature>
<dbReference type="InterPro" id="IPR036093">
    <property type="entry name" value="NAC_dom_sf"/>
</dbReference>
<evidence type="ECO:0000256" key="2">
    <source>
        <dbReference type="ARBA" id="ARBA00023125"/>
    </source>
</evidence>
<evidence type="ECO:0000313" key="7">
    <source>
        <dbReference type="Proteomes" id="UP001370490"/>
    </source>
</evidence>
<dbReference type="AlphaFoldDB" id="A0AAN8UVN5"/>
<gene>
    <name evidence="6" type="ORF">RJ641_018368</name>
</gene>
<evidence type="ECO:0000313" key="6">
    <source>
        <dbReference type="EMBL" id="KAK6917617.1"/>
    </source>
</evidence>
<evidence type="ECO:0000256" key="3">
    <source>
        <dbReference type="ARBA" id="ARBA00023163"/>
    </source>
</evidence>
<protein>
    <submittedName>
        <fullName evidence="6">NAC domain</fullName>
    </submittedName>
</protein>
<proteinExistence type="predicted"/>
<dbReference type="SUPFAM" id="SSF101941">
    <property type="entry name" value="NAC domain"/>
    <property type="match status" value="1"/>
</dbReference>
<dbReference type="PANTHER" id="PTHR31719:SF105">
    <property type="entry name" value="NAC DOMAIN-CONTAINING PROTEIN"/>
    <property type="match status" value="1"/>
</dbReference>
<organism evidence="6 7">
    <name type="scientific">Dillenia turbinata</name>
    <dbReference type="NCBI Taxonomy" id="194707"/>
    <lineage>
        <taxon>Eukaryota</taxon>
        <taxon>Viridiplantae</taxon>
        <taxon>Streptophyta</taxon>
        <taxon>Embryophyta</taxon>
        <taxon>Tracheophyta</taxon>
        <taxon>Spermatophyta</taxon>
        <taxon>Magnoliopsida</taxon>
        <taxon>eudicotyledons</taxon>
        <taxon>Gunneridae</taxon>
        <taxon>Pentapetalae</taxon>
        <taxon>Dilleniales</taxon>
        <taxon>Dilleniaceae</taxon>
        <taxon>Dillenia</taxon>
    </lineage>
</organism>
<dbReference type="InterPro" id="IPR003441">
    <property type="entry name" value="NAC-dom"/>
</dbReference>
<comment type="caution">
    <text evidence="6">The sequence shown here is derived from an EMBL/GenBank/DDBJ whole genome shotgun (WGS) entry which is preliminary data.</text>
</comment>
<keyword evidence="7" id="KW-1185">Reference proteome</keyword>
<name>A0AAN8UVN5_9MAGN</name>
<dbReference type="EMBL" id="JBAMMX010000023">
    <property type="protein sequence ID" value="KAK6917617.1"/>
    <property type="molecule type" value="Genomic_DNA"/>
</dbReference>
<dbReference type="GO" id="GO:0006355">
    <property type="term" value="P:regulation of DNA-templated transcription"/>
    <property type="evidence" value="ECO:0007669"/>
    <property type="project" value="InterPro"/>
</dbReference>
<dbReference type="Pfam" id="PF02365">
    <property type="entry name" value="NAM"/>
    <property type="match status" value="1"/>
</dbReference>
<keyword evidence="1" id="KW-0805">Transcription regulation</keyword>